<dbReference type="Pfam" id="PF00440">
    <property type="entry name" value="TetR_N"/>
    <property type="match status" value="1"/>
</dbReference>
<organism evidence="6 7">
    <name type="scientific">Paenibacillus xylanivorans</name>
    <dbReference type="NCBI Taxonomy" id="1705561"/>
    <lineage>
        <taxon>Bacteria</taxon>
        <taxon>Bacillati</taxon>
        <taxon>Bacillota</taxon>
        <taxon>Bacilli</taxon>
        <taxon>Bacillales</taxon>
        <taxon>Paenibacillaceae</taxon>
        <taxon>Paenibacillus</taxon>
    </lineage>
</organism>
<dbReference type="InterPro" id="IPR009057">
    <property type="entry name" value="Homeodomain-like_sf"/>
</dbReference>
<dbReference type="Pfam" id="PF16925">
    <property type="entry name" value="TetR_C_13"/>
    <property type="match status" value="1"/>
</dbReference>
<dbReference type="PROSITE" id="PS50977">
    <property type="entry name" value="HTH_TETR_2"/>
    <property type="match status" value="1"/>
</dbReference>
<dbReference type="GO" id="GO:0003677">
    <property type="term" value="F:DNA binding"/>
    <property type="evidence" value="ECO:0007669"/>
    <property type="project" value="UniProtKB-UniRule"/>
</dbReference>
<dbReference type="PANTHER" id="PTHR47506">
    <property type="entry name" value="TRANSCRIPTIONAL REGULATORY PROTEIN"/>
    <property type="match status" value="1"/>
</dbReference>
<evidence type="ECO:0000313" key="6">
    <source>
        <dbReference type="EMBL" id="KOY17120.1"/>
    </source>
</evidence>
<dbReference type="SUPFAM" id="SSF48498">
    <property type="entry name" value="Tetracyclin repressor-like, C-terminal domain"/>
    <property type="match status" value="1"/>
</dbReference>
<feature type="DNA-binding region" description="H-T-H motif" evidence="4">
    <location>
        <begin position="33"/>
        <end position="52"/>
    </location>
</feature>
<keyword evidence="7" id="KW-1185">Reference proteome</keyword>
<sequence length="203" mass="22514">MARTGRPRIFDRDEALLQAMMLFWEQGFEATSLLQLRAAMGDISAASFYAAFESKEALYKEAVERYMGTFGRVTESFSDLTLSPREAIETTLRSTAKMQTDTAHPSGCLIVLSASTCSSKNNHIRDIAADKRKLTRNRLQDCIQRAVDIGEIPASTNVAMLTTVFDTFMQGISTQARDGVPFATLDQAITEMMGIWDLTQHPA</sequence>
<proteinExistence type="predicted"/>
<dbReference type="PATRIC" id="fig|1705561.3.peg.1155"/>
<dbReference type="OrthoDB" id="9795242at2"/>
<evidence type="ECO:0000256" key="3">
    <source>
        <dbReference type="ARBA" id="ARBA00023163"/>
    </source>
</evidence>
<evidence type="ECO:0000313" key="7">
    <source>
        <dbReference type="Proteomes" id="UP000037688"/>
    </source>
</evidence>
<dbReference type="InterPro" id="IPR001647">
    <property type="entry name" value="HTH_TetR"/>
</dbReference>
<dbReference type="AlphaFoldDB" id="A0A0M9BQJ6"/>
<keyword evidence="3" id="KW-0804">Transcription</keyword>
<accession>A0A0M9BQJ6</accession>
<dbReference type="PANTHER" id="PTHR47506:SF1">
    <property type="entry name" value="HTH-TYPE TRANSCRIPTIONAL REGULATOR YJDC"/>
    <property type="match status" value="1"/>
</dbReference>
<protein>
    <submittedName>
        <fullName evidence="6">TetR family transcriptional regulator</fullName>
    </submittedName>
</protein>
<evidence type="ECO:0000256" key="1">
    <source>
        <dbReference type="ARBA" id="ARBA00023015"/>
    </source>
</evidence>
<keyword evidence="1" id="KW-0805">Transcription regulation</keyword>
<dbReference type="SUPFAM" id="SSF46689">
    <property type="entry name" value="Homeodomain-like"/>
    <property type="match status" value="1"/>
</dbReference>
<dbReference type="Proteomes" id="UP000037688">
    <property type="component" value="Unassembled WGS sequence"/>
</dbReference>
<dbReference type="RefSeq" id="WP_053780141.1">
    <property type="nucleotide sequence ID" value="NZ_LITU01000045.1"/>
</dbReference>
<dbReference type="Gene3D" id="1.10.357.10">
    <property type="entry name" value="Tetracycline Repressor, domain 2"/>
    <property type="match status" value="1"/>
</dbReference>
<dbReference type="InterPro" id="IPR036271">
    <property type="entry name" value="Tet_transcr_reg_TetR-rel_C_sf"/>
</dbReference>
<reference evidence="6 7" key="1">
    <citation type="submission" date="2015-08" db="EMBL/GenBank/DDBJ databases">
        <title>Draft genome sequence of cellulolytic and xylanolytic Paenibacillus sp. A59, isolated from a decaying forest soil from Patagonia, Argentina.</title>
        <authorList>
            <person name="Ghio S."/>
            <person name="Caceres A.M."/>
            <person name="Talia P."/>
            <person name="Grasso D."/>
            <person name="Campos E."/>
        </authorList>
    </citation>
    <scope>NUCLEOTIDE SEQUENCE [LARGE SCALE GENOMIC DNA]</scope>
    <source>
        <strain evidence="6 7">A59</strain>
    </source>
</reference>
<dbReference type="Gene3D" id="1.10.10.60">
    <property type="entry name" value="Homeodomain-like"/>
    <property type="match status" value="1"/>
</dbReference>
<feature type="domain" description="HTH tetR-type" evidence="5">
    <location>
        <begin position="9"/>
        <end position="70"/>
    </location>
</feature>
<evidence type="ECO:0000256" key="2">
    <source>
        <dbReference type="ARBA" id="ARBA00023125"/>
    </source>
</evidence>
<dbReference type="InterPro" id="IPR011075">
    <property type="entry name" value="TetR_C"/>
</dbReference>
<comment type="caution">
    <text evidence="6">The sequence shown here is derived from an EMBL/GenBank/DDBJ whole genome shotgun (WGS) entry which is preliminary data.</text>
</comment>
<name>A0A0M9BQJ6_9BACL</name>
<evidence type="ECO:0000259" key="5">
    <source>
        <dbReference type="PROSITE" id="PS50977"/>
    </source>
</evidence>
<evidence type="ECO:0000256" key="4">
    <source>
        <dbReference type="PROSITE-ProRule" id="PRU00335"/>
    </source>
</evidence>
<dbReference type="EMBL" id="LITU01000045">
    <property type="protein sequence ID" value="KOY17120.1"/>
    <property type="molecule type" value="Genomic_DNA"/>
</dbReference>
<gene>
    <name evidence="6" type="ORF">AMS66_07115</name>
</gene>
<keyword evidence="2 4" id="KW-0238">DNA-binding</keyword>